<dbReference type="EMBL" id="AK362091">
    <property type="protein sequence ID" value="BAJ93295.1"/>
    <property type="molecule type" value="mRNA"/>
</dbReference>
<organism evidence="2">
    <name type="scientific">Hordeum vulgare subsp. vulgare</name>
    <name type="common">Domesticated barley</name>
    <dbReference type="NCBI Taxonomy" id="112509"/>
    <lineage>
        <taxon>Eukaryota</taxon>
        <taxon>Viridiplantae</taxon>
        <taxon>Streptophyta</taxon>
        <taxon>Embryophyta</taxon>
        <taxon>Tracheophyta</taxon>
        <taxon>Spermatophyta</taxon>
        <taxon>Magnoliopsida</taxon>
        <taxon>Liliopsida</taxon>
        <taxon>Poales</taxon>
        <taxon>Poaceae</taxon>
        <taxon>BOP clade</taxon>
        <taxon>Pooideae</taxon>
        <taxon>Triticodae</taxon>
        <taxon>Triticeae</taxon>
        <taxon>Hordeinae</taxon>
        <taxon>Hordeum</taxon>
    </lineage>
</organism>
<feature type="compositionally biased region" description="Low complexity" evidence="1">
    <location>
        <begin position="24"/>
        <end position="37"/>
    </location>
</feature>
<protein>
    <submittedName>
        <fullName evidence="2">Predicted protein</fullName>
    </submittedName>
</protein>
<proteinExistence type="evidence at transcript level"/>
<feature type="region of interest" description="Disordered" evidence="1">
    <location>
        <begin position="1"/>
        <end position="90"/>
    </location>
</feature>
<accession>F2DDX4</accession>
<sequence>MDVSATESGAGERMSRLPRATPVGSGPLPSCPLPLCLRVKRTPPPTGTPATKSRTGRSREAANLCDGGRGGHERSRWRRSASRTSPHCIR</sequence>
<evidence type="ECO:0000313" key="2">
    <source>
        <dbReference type="EMBL" id="BAJ93295.1"/>
    </source>
</evidence>
<reference evidence="2" key="1">
    <citation type="journal article" date="2011" name="Plant Physiol.">
        <title>Comprehensive sequence analysis of 24,783 barley full-length cDNAs derived from 12 clone libraries.</title>
        <authorList>
            <person name="Matsumoto T."/>
            <person name="Tanaka T."/>
            <person name="Sakai H."/>
            <person name="Amano N."/>
            <person name="Kanamori H."/>
            <person name="Kurita K."/>
            <person name="Kikuta A."/>
            <person name="Kamiya K."/>
            <person name="Yamamoto M."/>
            <person name="Ikawa H."/>
            <person name="Fujii N."/>
            <person name="Hori K."/>
            <person name="Itoh T."/>
            <person name="Sato K."/>
        </authorList>
    </citation>
    <scope>NUCLEOTIDE SEQUENCE</scope>
    <source>
        <tissue evidence="2">Shoot and root</tissue>
    </source>
</reference>
<evidence type="ECO:0000256" key="1">
    <source>
        <dbReference type="SAM" id="MobiDB-lite"/>
    </source>
</evidence>
<name>F2DDX4_HORVV</name>
<dbReference type="AlphaFoldDB" id="F2DDX4"/>